<evidence type="ECO:0000256" key="4">
    <source>
        <dbReference type="ARBA" id="ARBA00024746"/>
    </source>
</evidence>
<sequence length="282" mass="30390">MTTINNVNAPNTQQASSSTNSVTSMNSDAFMQMLMAQLQYQDPTKPMDSAQMTSQMSDLTMIQSMSDMKDAVKELGSQMYSSQSLYASTLVGQDVSVLANVINIEKGETVKGKVLLPTTADNLKIEVLNKNGEVVDTLPIGKQTKSGEVEFDLADLNKDLEAGKYTLKAIATVDGKETEAAIIQDTKVTGVVIPGEGKEVLIEVDNIGLVPLSYITRLNGSAQPESQSKSEINSFFNRELLNKYEGLKDSGIVKSDINTTTSNHALPPSPASLAMAEWQAQV</sequence>
<organism evidence="9 10">
    <name type="scientific">Parendozoicomonas callyspongiae</name>
    <dbReference type="NCBI Taxonomy" id="2942213"/>
    <lineage>
        <taxon>Bacteria</taxon>
        <taxon>Pseudomonadati</taxon>
        <taxon>Pseudomonadota</taxon>
        <taxon>Gammaproteobacteria</taxon>
        <taxon>Oceanospirillales</taxon>
        <taxon>Endozoicomonadaceae</taxon>
        <taxon>Parendozoicomonas</taxon>
    </lineage>
</organism>
<evidence type="ECO:0000259" key="8">
    <source>
        <dbReference type="Pfam" id="PF13861"/>
    </source>
</evidence>
<keyword evidence="3 5" id="KW-1005">Bacterial flagellum biogenesis</keyword>
<dbReference type="Pfam" id="PF13861">
    <property type="entry name" value="FLgD_tudor"/>
    <property type="match status" value="1"/>
</dbReference>
<evidence type="ECO:0000313" key="9">
    <source>
        <dbReference type="EMBL" id="MCL6270104.1"/>
    </source>
</evidence>
<feature type="compositionally biased region" description="Polar residues" evidence="6">
    <location>
        <begin position="1"/>
        <end position="10"/>
    </location>
</feature>
<keyword evidence="10" id="KW-1185">Reference proteome</keyword>
<dbReference type="InterPro" id="IPR005648">
    <property type="entry name" value="FlgD"/>
</dbReference>
<reference evidence="9 10" key="1">
    <citation type="submission" date="2022-05" db="EMBL/GenBank/DDBJ databases">
        <authorList>
            <person name="Park J.-S."/>
        </authorList>
    </citation>
    <scope>NUCLEOTIDE SEQUENCE [LARGE SCALE GENOMIC DNA]</scope>
    <source>
        <strain evidence="9 10">2012CJ34-2</strain>
    </source>
</reference>
<comment type="caution">
    <text evidence="9">The sequence shown here is derived from an EMBL/GenBank/DDBJ whole genome shotgun (WGS) entry which is preliminary data.</text>
</comment>
<feature type="domain" description="FlgD/Vpr Ig-like" evidence="7">
    <location>
        <begin position="100"/>
        <end position="172"/>
    </location>
</feature>
<evidence type="ECO:0000259" key="7">
    <source>
        <dbReference type="Pfam" id="PF13860"/>
    </source>
</evidence>
<protein>
    <recommendedName>
        <fullName evidence="2 5">Basal-body rod modification protein FlgD</fullName>
    </recommendedName>
</protein>
<accession>A0ABT0PFF0</accession>
<dbReference type="Pfam" id="PF03963">
    <property type="entry name" value="FlgD"/>
    <property type="match status" value="1"/>
</dbReference>
<dbReference type="Gene3D" id="2.60.40.4070">
    <property type="match status" value="1"/>
</dbReference>
<dbReference type="Gene3D" id="2.30.30.910">
    <property type="match status" value="1"/>
</dbReference>
<proteinExistence type="inferred from homology"/>
<feature type="region of interest" description="Disordered" evidence="6">
    <location>
        <begin position="1"/>
        <end position="23"/>
    </location>
</feature>
<name>A0ABT0PFF0_9GAMM</name>
<evidence type="ECO:0000256" key="3">
    <source>
        <dbReference type="ARBA" id="ARBA00022795"/>
    </source>
</evidence>
<dbReference type="InterPro" id="IPR025965">
    <property type="entry name" value="FlgD/Vpr_Ig-like"/>
</dbReference>
<feature type="compositionally biased region" description="Low complexity" evidence="6">
    <location>
        <begin position="11"/>
        <end position="23"/>
    </location>
</feature>
<evidence type="ECO:0000313" key="10">
    <source>
        <dbReference type="Proteomes" id="UP001203338"/>
    </source>
</evidence>
<dbReference type="Proteomes" id="UP001203338">
    <property type="component" value="Unassembled WGS sequence"/>
</dbReference>
<dbReference type="EMBL" id="JAMFLX010000010">
    <property type="protein sequence ID" value="MCL6270104.1"/>
    <property type="molecule type" value="Genomic_DNA"/>
</dbReference>
<comment type="similarity">
    <text evidence="1 5">Belongs to the FlgD family.</text>
</comment>
<dbReference type="Pfam" id="PF13860">
    <property type="entry name" value="FlgD_ig"/>
    <property type="match status" value="1"/>
</dbReference>
<dbReference type="RefSeq" id="WP_249699257.1">
    <property type="nucleotide sequence ID" value="NZ_JAMFLX010000010.1"/>
</dbReference>
<evidence type="ECO:0000256" key="2">
    <source>
        <dbReference type="ARBA" id="ARBA00016013"/>
    </source>
</evidence>
<evidence type="ECO:0000256" key="6">
    <source>
        <dbReference type="SAM" id="MobiDB-lite"/>
    </source>
</evidence>
<evidence type="ECO:0000256" key="1">
    <source>
        <dbReference type="ARBA" id="ARBA00010577"/>
    </source>
</evidence>
<evidence type="ECO:0000256" key="5">
    <source>
        <dbReference type="RuleBase" id="RU362076"/>
    </source>
</evidence>
<feature type="domain" description="FlgD Tudor-like" evidence="8">
    <location>
        <begin position="82"/>
        <end position="216"/>
    </location>
</feature>
<gene>
    <name evidence="9" type="ORF">M3P05_09180</name>
</gene>
<dbReference type="InterPro" id="IPR025963">
    <property type="entry name" value="FLgD_Tudor"/>
</dbReference>
<comment type="function">
    <text evidence="4 5">Required for flagellar hook formation. May act as a scaffolding protein.</text>
</comment>